<dbReference type="GO" id="GO:1904262">
    <property type="term" value="P:negative regulation of TORC1 signaling"/>
    <property type="evidence" value="ECO:0007669"/>
    <property type="project" value="TreeGrafter"/>
</dbReference>
<dbReference type="PANTHER" id="PTHR12991">
    <property type="entry name" value="NITROGEN PERMEASE REGULATOR 2/TUMOR SUPPRESSOR CANDIDATE 4"/>
    <property type="match status" value="1"/>
</dbReference>
<dbReference type="InterPro" id="IPR009348">
    <property type="entry name" value="NPR2-like"/>
</dbReference>
<proteinExistence type="inferred from homology"/>
<dbReference type="STRING" id="400682.A0A1X7UZY5"/>
<dbReference type="GO" id="GO:0010508">
    <property type="term" value="P:positive regulation of autophagy"/>
    <property type="evidence" value="ECO:0007669"/>
    <property type="project" value="TreeGrafter"/>
</dbReference>
<dbReference type="eggNOG" id="KOG3789">
    <property type="taxonomic scope" value="Eukaryota"/>
</dbReference>
<comment type="similarity">
    <text evidence="1">Belongs to the NPR2 family.</text>
</comment>
<dbReference type="InParanoid" id="A0A1X7UZY5"/>
<dbReference type="GO" id="GO:0034198">
    <property type="term" value="P:cellular response to amino acid starvation"/>
    <property type="evidence" value="ECO:0007669"/>
    <property type="project" value="TreeGrafter"/>
</dbReference>
<dbReference type="KEGG" id="aqu:100634314"/>
<evidence type="ECO:0000256" key="1">
    <source>
        <dbReference type="ARBA" id="ARBA00008433"/>
    </source>
</evidence>
<evidence type="ECO:0008006" key="4">
    <source>
        <dbReference type="Google" id="ProtNLM"/>
    </source>
</evidence>
<reference evidence="2" key="2">
    <citation type="submission" date="2017-05" db="UniProtKB">
        <authorList>
            <consortium name="EnsemblMetazoa"/>
        </authorList>
    </citation>
    <scope>IDENTIFICATION</scope>
</reference>
<dbReference type="OrthoDB" id="338854at2759"/>
<evidence type="ECO:0000313" key="2">
    <source>
        <dbReference type="EnsemblMetazoa" id="Aqu2.1.32907_001"/>
    </source>
</evidence>
<dbReference type="AlphaFoldDB" id="A0A1X7UZY5"/>
<dbReference type="PANTHER" id="PTHR12991:SF10">
    <property type="entry name" value="GATOR COMPLEX PROTEIN NPRL2"/>
    <property type="match status" value="1"/>
</dbReference>
<protein>
    <recommendedName>
        <fullName evidence="4">Nitrogen permease regulator 2-like protein</fullName>
    </recommendedName>
</protein>
<dbReference type="EnsemblMetazoa" id="Aqu2.1.32907_001">
    <property type="protein sequence ID" value="Aqu2.1.32907_001"/>
    <property type="gene ID" value="Aqu2.1.32907"/>
</dbReference>
<organism evidence="2">
    <name type="scientific">Amphimedon queenslandica</name>
    <name type="common">Sponge</name>
    <dbReference type="NCBI Taxonomy" id="400682"/>
    <lineage>
        <taxon>Eukaryota</taxon>
        <taxon>Metazoa</taxon>
        <taxon>Porifera</taxon>
        <taxon>Demospongiae</taxon>
        <taxon>Heteroscleromorpha</taxon>
        <taxon>Haplosclerida</taxon>
        <taxon>Niphatidae</taxon>
        <taxon>Amphimedon</taxon>
    </lineage>
</organism>
<dbReference type="GO" id="GO:0005774">
    <property type="term" value="C:vacuolar membrane"/>
    <property type="evidence" value="ECO:0007669"/>
    <property type="project" value="TreeGrafter"/>
</dbReference>
<accession>A0A1X7UZY5</accession>
<evidence type="ECO:0000313" key="3">
    <source>
        <dbReference type="Proteomes" id="UP000007879"/>
    </source>
</evidence>
<sequence length="380" mass="43182">MAVKCIFFSEFDPVAGPVISYQVPQEFPIREAFDAVHDLIITKPQLYDRLISVDAGGYRIVGCPKSIEDNRYARNALIFNFVLVFDEDTDTTYYEPVVQKLGGAFRTYELESHFLSTKSSKSTIPSILTQLLIRLNSTGICIIRIDDTNTLRLKVSPNVKDPPLVCDHHVPVFTQSSCQFKQLVKDLVAQEIIEYVNGFNHVAKISHLSEVSPVIVKECIQDLVIFGFVKLLSIFQYCNVYVPTQKLPQLMTEEELQTRCLQFVSLGDTRPKLADVFRILCSLEAGLSVKDLCFRNDPRSMSIDERKLIQFGIMEGLIHHLQKYPVLNRENSDIPTELQPLIKYLDGSHCFDEICCSLGVSNQTLDELIDKCIDITVCWK</sequence>
<dbReference type="OMA" id="IVMHKPD"/>
<reference evidence="3" key="1">
    <citation type="journal article" date="2010" name="Nature">
        <title>The Amphimedon queenslandica genome and the evolution of animal complexity.</title>
        <authorList>
            <person name="Srivastava M."/>
            <person name="Simakov O."/>
            <person name="Chapman J."/>
            <person name="Fahey B."/>
            <person name="Gauthier M.E."/>
            <person name="Mitros T."/>
            <person name="Richards G.S."/>
            <person name="Conaco C."/>
            <person name="Dacre M."/>
            <person name="Hellsten U."/>
            <person name="Larroux C."/>
            <person name="Putnam N.H."/>
            <person name="Stanke M."/>
            <person name="Adamska M."/>
            <person name="Darling A."/>
            <person name="Degnan S.M."/>
            <person name="Oakley T.H."/>
            <person name="Plachetzki D.C."/>
            <person name="Zhai Y."/>
            <person name="Adamski M."/>
            <person name="Calcino A."/>
            <person name="Cummins S.F."/>
            <person name="Goodstein D.M."/>
            <person name="Harris C."/>
            <person name="Jackson D.J."/>
            <person name="Leys S.P."/>
            <person name="Shu S."/>
            <person name="Woodcroft B.J."/>
            <person name="Vervoort M."/>
            <person name="Kosik K.S."/>
            <person name="Manning G."/>
            <person name="Degnan B.M."/>
            <person name="Rokhsar D.S."/>
        </authorList>
    </citation>
    <scope>NUCLEOTIDE SEQUENCE [LARGE SCALE GENOMIC DNA]</scope>
</reference>
<dbReference type="Proteomes" id="UP000007879">
    <property type="component" value="Unassembled WGS sequence"/>
</dbReference>
<gene>
    <name evidence="2" type="primary">100634314</name>
</gene>
<name>A0A1X7UZY5_AMPQE</name>
<dbReference type="GO" id="GO:1990130">
    <property type="term" value="C:GATOR1 complex"/>
    <property type="evidence" value="ECO:0007669"/>
    <property type="project" value="TreeGrafter"/>
</dbReference>
<keyword evidence="3" id="KW-1185">Reference proteome</keyword>
<dbReference type="Pfam" id="PF06218">
    <property type="entry name" value="NPR2"/>
    <property type="match status" value="2"/>
</dbReference>
<dbReference type="GO" id="GO:0005096">
    <property type="term" value="F:GTPase activator activity"/>
    <property type="evidence" value="ECO:0007669"/>
    <property type="project" value="TreeGrafter"/>
</dbReference>
<dbReference type="EnsemblMetazoa" id="XM_003386274.2">
    <property type="protein sequence ID" value="XP_003386322.1"/>
    <property type="gene ID" value="LOC100634314"/>
</dbReference>